<dbReference type="EMBL" id="QRNN01000104">
    <property type="protein sequence ID" value="RHK45406.1"/>
    <property type="molecule type" value="Genomic_DNA"/>
</dbReference>
<dbReference type="InterPro" id="IPR058909">
    <property type="entry name" value="CD_NTase_C"/>
</dbReference>
<dbReference type="Proteomes" id="UP000284562">
    <property type="component" value="Unassembled WGS sequence"/>
</dbReference>
<feature type="domain" description="cGAS/DncV-like nucleotidyltransferase C-terminal helical" evidence="5">
    <location>
        <begin position="241"/>
        <end position="351"/>
    </location>
</feature>
<organism evidence="6 7">
    <name type="scientific">Segatella copri</name>
    <dbReference type="NCBI Taxonomy" id="165179"/>
    <lineage>
        <taxon>Bacteria</taxon>
        <taxon>Pseudomonadati</taxon>
        <taxon>Bacteroidota</taxon>
        <taxon>Bacteroidia</taxon>
        <taxon>Bacteroidales</taxon>
        <taxon>Prevotellaceae</taxon>
        <taxon>Segatella</taxon>
    </lineage>
</organism>
<evidence type="ECO:0000313" key="7">
    <source>
        <dbReference type="Proteomes" id="UP000284562"/>
    </source>
</evidence>
<dbReference type="SUPFAM" id="SSF81301">
    <property type="entry name" value="Nucleotidyltransferase"/>
    <property type="match status" value="1"/>
</dbReference>
<protein>
    <recommendedName>
        <fullName evidence="5">cGAS/DncV-like nucleotidyltransferase C-terminal helical domain-containing protein</fullName>
    </recommendedName>
</protein>
<evidence type="ECO:0000256" key="4">
    <source>
        <dbReference type="ARBA" id="ARBA00023118"/>
    </source>
</evidence>
<keyword evidence="3" id="KW-0547">Nucleotide-binding</keyword>
<keyword evidence="4" id="KW-0051">Antiviral defense</keyword>
<evidence type="ECO:0000313" key="6">
    <source>
        <dbReference type="EMBL" id="RHK45406.1"/>
    </source>
</evidence>
<comment type="caution">
    <text evidence="6">The sequence shown here is derived from an EMBL/GenBank/DDBJ whole genome shotgun (WGS) entry which is preliminary data.</text>
</comment>
<accession>A0AA92V2Y4</accession>
<evidence type="ECO:0000256" key="1">
    <source>
        <dbReference type="ARBA" id="ARBA00022679"/>
    </source>
</evidence>
<reference evidence="6 7" key="1">
    <citation type="submission" date="2018-08" db="EMBL/GenBank/DDBJ databases">
        <title>A genome reference for cultivated species of the human gut microbiota.</title>
        <authorList>
            <person name="Zou Y."/>
            <person name="Xue W."/>
            <person name="Luo G."/>
        </authorList>
    </citation>
    <scope>NUCLEOTIDE SEQUENCE [LARGE SCALE GENOMIC DNA]</scope>
    <source>
        <strain evidence="6 7">AF43-2</strain>
    </source>
</reference>
<gene>
    <name evidence="6" type="ORF">DW064_14890</name>
</gene>
<dbReference type="InterPro" id="IPR043519">
    <property type="entry name" value="NT_sf"/>
</dbReference>
<keyword evidence="1" id="KW-0808">Transferase</keyword>
<name>A0AA92V2Y4_9BACT</name>
<evidence type="ECO:0000259" key="5">
    <source>
        <dbReference type="Pfam" id="PF26305"/>
    </source>
</evidence>
<dbReference type="Pfam" id="PF26305">
    <property type="entry name" value="CD_NTase_C"/>
    <property type="match status" value="1"/>
</dbReference>
<dbReference type="AlphaFoldDB" id="A0AA92V2Y4"/>
<evidence type="ECO:0000256" key="3">
    <source>
        <dbReference type="ARBA" id="ARBA00022741"/>
    </source>
</evidence>
<proteinExistence type="predicted"/>
<keyword evidence="2" id="KW-0548">Nucleotidyltransferase</keyword>
<evidence type="ECO:0000256" key="2">
    <source>
        <dbReference type="ARBA" id="ARBA00022695"/>
    </source>
</evidence>
<sequence length="358" mass="42255">MNLCKNYDERLFKPYSQIEDRYNPDQNSIVEQRMFTNLSDVDRDIAKYVKMAMSAVDEHYTAVTKEAGERVKKHLADGQQGMNITYRYQGSVMTNTHIRGASDIDLLTFTNKFESTEIQKVREILKEPYQSGYSYSDLAKLRNFNNSFTSYQGNYLQDLRDLRASNETIMRYWYDECDIHKAKAVHIFNKDLKRDVDIVTASWLDSVAYVLNSDERYRGVEIYNKKTDSTETPSYPFLAIDNINTRSSYTKGRLKQMIRFLKNVRTDADANIELTSFEINAICYSIPTERYSSMYYLDMVHLLWNYMYNLLNDEQRLLQLKSVDGTEYVFQKKRDRIAELRKLKDEVWRIYQGIGNSK</sequence>